<evidence type="ECO:0000313" key="8">
    <source>
        <dbReference type="Proteomes" id="UP000179069"/>
    </source>
</evidence>
<dbReference type="PANTHER" id="PTHR34824">
    <property type="entry name" value="HEAT-INDUCIBLE TRANSCRIPTION REPRESSOR HRCA"/>
    <property type="match status" value="1"/>
</dbReference>
<dbReference type="PANTHER" id="PTHR34824:SF1">
    <property type="entry name" value="HEAT-INDUCIBLE TRANSCRIPTION REPRESSOR HRCA"/>
    <property type="match status" value="1"/>
</dbReference>
<dbReference type="InterPro" id="IPR036388">
    <property type="entry name" value="WH-like_DNA-bd_sf"/>
</dbReference>
<feature type="domain" description="Heat-inducible transcription repressor HrcA C-terminal" evidence="6">
    <location>
        <begin position="71"/>
        <end position="224"/>
    </location>
</feature>
<dbReference type="Proteomes" id="UP000179069">
    <property type="component" value="Unassembled WGS sequence"/>
</dbReference>
<dbReference type="HAMAP" id="MF_00081">
    <property type="entry name" value="HrcA"/>
    <property type="match status" value="1"/>
</dbReference>
<dbReference type="AlphaFoldDB" id="A0A1G1VKY6"/>
<dbReference type="EMBL" id="MHCI01000020">
    <property type="protein sequence ID" value="OGY16070.1"/>
    <property type="molecule type" value="Genomic_DNA"/>
</dbReference>
<dbReference type="Gene3D" id="1.10.10.10">
    <property type="entry name" value="Winged helix-like DNA-binding domain superfamily/Winged helix DNA-binding domain"/>
    <property type="match status" value="1"/>
</dbReference>
<organism evidence="7 8">
    <name type="scientific">Candidatus Chisholmbacteria bacterium RIFCSPHIGHO2_01_FULL_49_18</name>
    <dbReference type="NCBI Taxonomy" id="1797590"/>
    <lineage>
        <taxon>Bacteria</taxon>
        <taxon>Candidatus Chisholmiibacteriota</taxon>
    </lineage>
</organism>
<evidence type="ECO:0000256" key="4">
    <source>
        <dbReference type="ARBA" id="ARBA00023163"/>
    </source>
</evidence>
<keyword evidence="4 5" id="KW-0804">Transcription</keyword>
<evidence type="ECO:0000256" key="2">
    <source>
        <dbReference type="ARBA" id="ARBA00023015"/>
    </source>
</evidence>
<accession>A0A1G1VKY6</accession>
<reference evidence="7 8" key="1">
    <citation type="journal article" date="2016" name="Nat. Commun.">
        <title>Thousands of microbial genomes shed light on interconnected biogeochemical processes in an aquifer system.</title>
        <authorList>
            <person name="Anantharaman K."/>
            <person name="Brown C.T."/>
            <person name="Hug L.A."/>
            <person name="Sharon I."/>
            <person name="Castelle C.J."/>
            <person name="Probst A.J."/>
            <person name="Thomas B.C."/>
            <person name="Singh A."/>
            <person name="Wilkins M.J."/>
            <person name="Karaoz U."/>
            <person name="Brodie E.L."/>
            <person name="Williams K.H."/>
            <person name="Hubbard S.S."/>
            <person name="Banfield J.F."/>
        </authorList>
    </citation>
    <scope>NUCLEOTIDE SEQUENCE [LARGE SCALE GENOMIC DNA]</scope>
</reference>
<evidence type="ECO:0000256" key="3">
    <source>
        <dbReference type="ARBA" id="ARBA00023016"/>
    </source>
</evidence>
<dbReference type="GO" id="GO:0045892">
    <property type="term" value="P:negative regulation of DNA-templated transcription"/>
    <property type="evidence" value="ECO:0007669"/>
    <property type="project" value="UniProtKB-UniRule"/>
</dbReference>
<evidence type="ECO:0000256" key="1">
    <source>
        <dbReference type="ARBA" id="ARBA00022491"/>
    </source>
</evidence>
<dbReference type="SUPFAM" id="SSF46785">
    <property type="entry name" value="Winged helix' DNA-binding domain"/>
    <property type="match status" value="1"/>
</dbReference>
<dbReference type="Pfam" id="PF01628">
    <property type="entry name" value="HrcA"/>
    <property type="match status" value="1"/>
</dbReference>
<dbReference type="GO" id="GO:0003677">
    <property type="term" value="F:DNA binding"/>
    <property type="evidence" value="ECO:0007669"/>
    <property type="project" value="InterPro"/>
</dbReference>
<dbReference type="InterPro" id="IPR021153">
    <property type="entry name" value="HrcA_C"/>
</dbReference>
<comment type="function">
    <text evidence="5">Negative regulator of class I heat shock genes (grpE-dnaK-dnaJ and groELS operons). Prevents heat-shock induction of these operons.</text>
</comment>
<dbReference type="InterPro" id="IPR029016">
    <property type="entry name" value="GAF-like_dom_sf"/>
</dbReference>
<comment type="similarity">
    <text evidence="5">Belongs to the HrcA family.</text>
</comment>
<keyword evidence="1 5" id="KW-0678">Repressor</keyword>
<gene>
    <name evidence="5" type="primary">hrcA</name>
    <name evidence="7" type="ORF">A2785_02775</name>
</gene>
<dbReference type="InterPro" id="IPR036390">
    <property type="entry name" value="WH_DNA-bd_sf"/>
</dbReference>
<comment type="caution">
    <text evidence="7">The sequence shown here is derived from an EMBL/GenBank/DDBJ whole genome shotgun (WGS) entry which is preliminary data.</text>
</comment>
<protein>
    <recommendedName>
        <fullName evidence="5">Heat-inducible transcription repressor HrcA</fullName>
    </recommendedName>
</protein>
<name>A0A1G1VKY6_9BACT</name>
<dbReference type="SUPFAM" id="SSF55781">
    <property type="entry name" value="GAF domain-like"/>
    <property type="match status" value="1"/>
</dbReference>
<proteinExistence type="inferred from homology"/>
<evidence type="ECO:0000259" key="6">
    <source>
        <dbReference type="Pfam" id="PF01628"/>
    </source>
</evidence>
<evidence type="ECO:0000313" key="7">
    <source>
        <dbReference type="EMBL" id="OGY16070.1"/>
    </source>
</evidence>
<dbReference type="InterPro" id="IPR002571">
    <property type="entry name" value="HrcA"/>
</dbReference>
<dbReference type="Gene3D" id="3.30.450.40">
    <property type="match status" value="1"/>
</dbReference>
<sequence length="243" mass="27349">MDLTDRQIQILKTIVEEFTNTAEAVGSETLDKKYNLGVSPATIRNEMVNLTEQGLLKQPHTSAGRIPTPQAIKFYISELMKEKDLSVAEEVAVKERVWDHRFEAGKLLQEATRCLSERTKALSVATTDDNRAYHAGYAYILELPEFFDIDVTRTVLSMLDETQSLMDIFARAADDGQVHIFVGEEIGNQYLEPVGLVFTNFHAGSRKGTLGVIGPSRLNYPYVVPMVRYFGNLINEISKDWQA</sequence>
<keyword evidence="2 5" id="KW-0805">Transcription regulation</keyword>
<evidence type="ECO:0000256" key="5">
    <source>
        <dbReference type="HAMAP-Rule" id="MF_00081"/>
    </source>
</evidence>
<keyword evidence="3 5" id="KW-0346">Stress response</keyword>